<name>A0ABQ8FIM4_9FUNG</name>
<evidence type="ECO:0000256" key="2">
    <source>
        <dbReference type="SAM" id="Phobius"/>
    </source>
</evidence>
<feature type="transmembrane region" description="Helical" evidence="2">
    <location>
        <begin position="266"/>
        <end position="285"/>
    </location>
</feature>
<proteinExistence type="predicted"/>
<evidence type="ECO:0000256" key="1">
    <source>
        <dbReference type="SAM" id="MobiDB-lite"/>
    </source>
</evidence>
<keyword evidence="2" id="KW-1133">Transmembrane helix</keyword>
<feature type="compositionally biased region" description="Polar residues" evidence="1">
    <location>
        <begin position="51"/>
        <end position="61"/>
    </location>
</feature>
<feature type="region of interest" description="Disordered" evidence="1">
    <location>
        <begin position="26"/>
        <end position="90"/>
    </location>
</feature>
<dbReference type="EMBL" id="JAFCIX010000093">
    <property type="protein sequence ID" value="KAH6598912.1"/>
    <property type="molecule type" value="Genomic_DNA"/>
</dbReference>
<evidence type="ECO:0000313" key="4">
    <source>
        <dbReference type="Proteomes" id="UP001648503"/>
    </source>
</evidence>
<keyword evidence="2" id="KW-0812">Transmembrane</keyword>
<evidence type="ECO:0008006" key="5">
    <source>
        <dbReference type="Google" id="ProtNLM"/>
    </source>
</evidence>
<organism evidence="3 4">
    <name type="scientific">Batrachochytrium salamandrivorans</name>
    <dbReference type="NCBI Taxonomy" id="1357716"/>
    <lineage>
        <taxon>Eukaryota</taxon>
        <taxon>Fungi</taxon>
        <taxon>Fungi incertae sedis</taxon>
        <taxon>Chytridiomycota</taxon>
        <taxon>Chytridiomycota incertae sedis</taxon>
        <taxon>Chytridiomycetes</taxon>
        <taxon>Rhizophydiales</taxon>
        <taxon>Rhizophydiales incertae sedis</taxon>
        <taxon>Batrachochytrium</taxon>
    </lineage>
</organism>
<comment type="caution">
    <text evidence="3">The sequence shown here is derived from an EMBL/GenBank/DDBJ whole genome shotgun (WGS) entry which is preliminary data.</text>
</comment>
<sequence>MTHVHGANIYNSELSANEVRVYHHQHDHQYDHQNGSPHNGRNHINPDSHQSDSTSVQNQTYQQSSPQPPQLPPKQLHHQLQQRRWPERPSVVASDISPTHEWLNLENLPSTPQRPASRFTLTSLRNIFARVFLRSWTRPDQGVFIAAVLLIVAPCVLTSIFIVPYLWGNGFAWITVIAFILVIAAISMIFATSFTDPGYVPRNLDPHPSIALAELAPTAPEVQENNLYPFITQQQLGQRPPQPSPSSTLSYSKTILVNNMDITVKYCNTCIWVVVMMFVYHTWLISNGITTHEQIRKGYGAINGPQPHINPYDQGTTAKNFYWALCRPLEPSREYPSGSLVPFNGTPQIPPTQRDMIGVGTSTPTMPESNYPTDARAVPPRVVSSVKAPPKSVSRTSLLAPAKLSVNLDSGPALSDSFV</sequence>
<feature type="transmembrane region" description="Helical" evidence="2">
    <location>
        <begin position="173"/>
        <end position="194"/>
    </location>
</feature>
<gene>
    <name evidence="3" type="ORF">BASA50_003418</name>
</gene>
<keyword evidence="4" id="KW-1185">Reference proteome</keyword>
<protein>
    <recommendedName>
        <fullName evidence="5">Palmitoyltransferase</fullName>
    </recommendedName>
</protein>
<keyword evidence="2" id="KW-0472">Membrane</keyword>
<dbReference type="Proteomes" id="UP001648503">
    <property type="component" value="Unassembled WGS sequence"/>
</dbReference>
<reference evidence="3 4" key="1">
    <citation type="submission" date="2021-02" db="EMBL/GenBank/DDBJ databases">
        <title>Variation within the Batrachochytrium salamandrivorans European outbreak.</title>
        <authorList>
            <person name="Kelly M."/>
            <person name="Pasmans F."/>
            <person name="Shea T.P."/>
            <person name="Munoz J.F."/>
            <person name="Carranza S."/>
            <person name="Cuomo C.A."/>
            <person name="Martel A."/>
        </authorList>
    </citation>
    <scope>NUCLEOTIDE SEQUENCE [LARGE SCALE GENOMIC DNA]</scope>
    <source>
        <strain evidence="3 4">AMFP18/2</strain>
    </source>
</reference>
<accession>A0ABQ8FIM4</accession>
<evidence type="ECO:0000313" key="3">
    <source>
        <dbReference type="EMBL" id="KAH6598912.1"/>
    </source>
</evidence>
<feature type="transmembrane region" description="Helical" evidence="2">
    <location>
        <begin position="143"/>
        <end position="167"/>
    </location>
</feature>